<reference evidence="5" key="1">
    <citation type="submission" date="2021-01" db="EMBL/GenBank/DDBJ databases">
        <authorList>
            <person name="Corre E."/>
            <person name="Pelletier E."/>
            <person name="Niang G."/>
            <person name="Scheremetjew M."/>
            <person name="Finn R."/>
            <person name="Kale V."/>
            <person name="Holt S."/>
            <person name="Cochrane G."/>
            <person name="Meng A."/>
            <person name="Brown T."/>
            <person name="Cohen L."/>
        </authorList>
    </citation>
    <scope>NUCLEOTIDE SEQUENCE</scope>
    <source>
        <strain evidence="5">CCMP622</strain>
    </source>
</reference>
<keyword evidence="3" id="KW-0342">GTP-binding</keyword>
<evidence type="ECO:0000256" key="2">
    <source>
        <dbReference type="ARBA" id="ARBA00022741"/>
    </source>
</evidence>
<dbReference type="AlphaFoldDB" id="A0A7S2TIR8"/>
<dbReference type="PROSITE" id="PS51419">
    <property type="entry name" value="RAB"/>
    <property type="match status" value="1"/>
</dbReference>
<dbReference type="PANTHER" id="PTHR47977">
    <property type="entry name" value="RAS-RELATED PROTEIN RAB"/>
    <property type="match status" value="1"/>
</dbReference>
<dbReference type="InterPro" id="IPR005225">
    <property type="entry name" value="Small_GTP-bd"/>
</dbReference>
<accession>A0A7S2TIR8</accession>
<evidence type="ECO:0000256" key="4">
    <source>
        <dbReference type="SAM" id="MobiDB-lite"/>
    </source>
</evidence>
<evidence type="ECO:0000256" key="1">
    <source>
        <dbReference type="ARBA" id="ARBA00006270"/>
    </source>
</evidence>
<dbReference type="SMART" id="SM00175">
    <property type="entry name" value="RAB"/>
    <property type="match status" value="1"/>
</dbReference>
<feature type="region of interest" description="Disordered" evidence="4">
    <location>
        <begin position="176"/>
        <end position="196"/>
    </location>
</feature>
<dbReference type="Gene3D" id="3.40.50.300">
    <property type="entry name" value="P-loop containing nucleotide triphosphate hydrolases"/>
    <property type="match status" value="1"/>
</dbReference>
<dbReference type="SUPFAM" id="SSF52540">
    <property type="entry name" value="P-loop containing nucleoside triphosphate hydrolases"/>
    <property type="match status" value="1"/>
</dbReference>
<evidence type="ECO:0000256" key="3">
    <source>
        <dbReference type="ARBA" id="ARBA00023134"/>
    </source>
</evidence>
<dbReference type="NCBIfam" id="TIGR00231">
    <property type="entry name" value="small_GTP"/>
    <property type="match status" value="1"/>
</dbReference>
<dbReference type="EMBL" id="HBHP01006754">
    <property type="protein sequence ID" value="CAD9752423.1"/>
    <property type="molecule type" value="Transcribed_RNA"/>
</dbReference>
<dbReference type="SMART" id="SM00174">
    <property type="entry name" value="RHO"/>
    <property type="match status" value="1"/>
</dbReference>
<dbReference type="InterPro" id="IPR027417">
    <property type="entry name" value="P-loop_NTPase"/>
</dbReference>
<dbReference type="GO" id="GO:0005525">
    <property type="term" value="F:GTP binding"/>
    <property type="evidence" value="ECO:0007669"/>
    <property type="project" value="UniProtKB-KW"/>
</dbReference>
<gene>
    <name evidence="5" type="ORF">LSP00402_LOCUS4189</name>
</gene>
<name>A0A7S2TIR8_9EUKA</name>
<dbReference type="PROSITE" id="PS51420">
    <property type="entry name" value="RHO"/>
    <property type="match status" value="1"/>
</dbReference>
<evidence type="ECO:0000313" key="5">
    <source>
        <dbReference type="EMBL" id="CAD9752423.1"/>
    </source>
</evidence>
<dbReference type="GO" id="GO:0003924">
    <property type="term" value="F:GTPase activity"/>
    <property type="evidence" value="ECO:0007669"/>
    <property type="project" value="InterPro"/>
</dbReference>
<dbReference type="FunFam" id="3.40.50.300:FF:001072">
    <property type="entry name" value="Rab family GTPase"/>
    <property type="match status" value="1"/>
</dbReference>
<dbReference type="InterPro" id="IPR001806">
    <property type="entry name" value="Small_GTPase"/>
</dbReference>
<organism evidence="5">
    <name type="scientific">Lotharella oceanica</name>
    <dbReference type="NCBI Taxonomy" id="641309"/>
    <lineage>
        <taxon>Eukaryota</taxon>
        <taxon>Sar</taxon>
        <taxon>Rhizaria</taxon>
        <taxon>Cercozoa</taxon>
        <taxon>Chlorarachniophyceae</taxon>
        <taxon>Lotharella</taxon>
    </lineage>
</organism>
<sequence>MASGDKLECRIITIGDSATGKSSLILRYTKGMFREERKATVGIDLRIKSLTVQGRPTKVKIWDTAGQEQFRTITRNYYRGAHGVVLVYDITHKDSFKHVTKWIKDVEEFADEGVEMVILGNKSDLEDQRQVPRSEGKEMARTHNVEFFETSALSGGNVEAGFGGLVEKIVAKMPKTEGEGDTADLTKSGGKGGCCK</sequence>
<protein>
    <submittedName>
        <fullName evidence="5">Uncharacterized protein</fullName>
    </submittedName>
</protein>
<dbReference type="SMART" id="SM00173">
    <property type="entry name" value="RAS"/>
    <property type="match status" value="1"/>
</dbReference>
<dbReference type="PRINTS" id="PR00449">
    <property type="entry name" value="RASTRNSFRMNG"/>
</dbReference>
<comment type="similarity">
    <text evidence="1">Belongs to the small GTPase superfamily. Rab family.</text>
</comment>
<keyword evidence="2" id="KW-0547">Nucleotide-binding</keyword>
<proteinExistence type="inferred from homology"/>
<dbReference type="SMART" id="SM00176">
    <property type="entry name" value="RAN"/>
    <property type="match status" value="1"/>
</dbReference>
<dbReference type="Pfam" id="PF00071">
    <property type="entry name" value="Ras"/>
    <property type="match status" value="1"/>
</dbReference>
<dbReference type="PROSITE" id="PS51421">
    <property type="entry name" value="RAS"/>
    <property type="match status" value="1"/>
</dbReference>
<dbReference type="InterPro" id="IPR050227">
    <property type="entry name" value="Rab"/>
</dbReference>
<dbReference type="CDD" id="cd00154">
    <property type="entry name" value="Rab"/>
    <property type="match status" value="1"/>
</dbReference>